<dbReference type="SUPFAM" id="SSF53335">
    <property type="entry name" value="S-adenosyl-L-methionine-dependent methyltransferases"/>
    <property type="match status" value="1"/>
</dbReference>
<dbReference type="GO" id="GO:0005737">
    <property type="term" value="C:cytoplasm"/>
    <property type="evidence" value="ECO:0007669"/>
    <property type="project" value="TreeGrafter"/>
</dbReference>
<evidence type="ECO:0000313" key="5">
    <source>
        <dbReference type="Proteomes" id="UP000023435"/>
    </source>
</evidence>
<evidence type="ECO:0000256" key="3">
    <source>
        <dbReference type="ARBA" id="ARBA00030757"/>
    </source>
</evidence>
<dbReference type="GO" id="GO:0004719">
    <property type="term" value="F:protein-L-isoaspartate (D-aspartate) O-methyltransferase activity"/>
    <property type="evidence" value="ECO:0007669"/>
    <property type="project" value="InterPro"/>
</dbReference>
<evidence type="ECO:0000256" key="2">
    <source>
        <dbReference type="ARBA" id="ARBA00013346"/>
    </source>
</evidence>
<dbReference type="EMBL" id="JAJA02000001">
    <property type="protein sequence ID" value="KWS04612.1"/>
    <property type="molecule type" value="Genomic_DNA"/>
</dbReference>
<dbReference type="AlphaFoldDB" id="A0A120AGH9"/>
<proteinExistence type="inferred from homology"/>
<comment type="similarity">
    <text evidence="1">Belongs to the methyltransferase superfamily. L-isoaspartyl/D-aspartyl protein methyltransferase family.</text>
</comment>
<dbReference type="InterPro" id="IPR029063">
    <property type="entry name" value="SAM-dependent_MTases_sf"/>
</dbReference>
<dbReference type="Pfam" id="PF01135">
    <property type="entry name" value="PCMT"/>
    <property type="match status" value="1"/>
</dbReference>
<keyword evidence="5" id="KW-1185">Reference proteome</keyword>
<dbReference type="PANTHER" id="PTHR11579">
    <property type="entry name" value="PROTEIN-L-ISOASPARTATE O-METHYLTRANSFERASE"/>
    <property type="match status" value="1"/>
</dbReference>
<keyword evidence="4" id="KW-0808">Transferase</keyword>
<protein>
    <recommendedName>
        <fullName evidence="2">Protein-L-isoaspartate O-methyltransferase</fullName>
    </recommendedName>
    <alternativeName>
        <fullName evidence="3">Protein L-isoaspartyl methyltransferase</fullName>
    </alternativeName>
</protein>
<gene>
    <name evidence="4" type="ORF">AZ78_2162</name>
</gene>
<evidence type="ECO:0000313" key="4">
    <source>
        <dbReference type="EMBL" id="KWS04612.1"/>
    </source>
</evidence>
<dbReference type="PANTHER" id="PTHR11579:SF18">
    <property type="entry name" value="PROTEIN-L-ISOASPARTATE O-METHYLTRANSFERASE"/>
    <property type="match status" value="1"/>
</dbReference>
<keyword evidence="4" id="KW-0489">Methyltransferase</keyword>
<organism evidence="4 5">
    <name type="scientific">Lysobacter capsici AZ78</name>
    <dbReference type="NCBI Taxonomy" id="1444315"/>
    <lineage>
        <taxon>Bacteria</taxon>
        <taxon>Pseudomonadati</taxon>
        <taxon>Pseudomonadota</taxon>
        <taxon>Gammaproteobacteria</taxon>
        <taxon>Lysobacterales</taxon>
        <taxon>Lysobacteraceae</taxon>
        <taxon>Lysobacter</taxon>
    </lineage>
</organism>
<reference evidence="4 5" key="1">
    <citation type="journal article" date="2014" name="Genome Announc.">
        <title>Draft Genome Sequence of Lysobacter capsici AZ78, a Bacterium Antagonistic to Plant-Pathogenic Oomycetes.</title>
        <authorList>
            <person name="Puopolo G."/>
            <person name="Sonego P."/>
            <person name="Engelen K."/>
            <person name="Pertot I."/>
        </authorList>
    </citation>
    <scope>NUCLEOTIDE SEQUENCE [LARGE SCALE GENOMIC DNA]</scope>
    <source>
        <strain evidence="4 5">AZ78</strain>
    </source>
</reference>
<dbReference type="Gene3D" id="3.40.50.150">
    <property type="entry name" value="Vaccinia Virus protein VP39"/>
    <property type="match status" value="1"/>
</dbReference>
<dbReference type="GO" id="GO:0032259">
    <property type="term" value="P:methylation"/>
    <property type="evidence" value="ECO:0007669"/>
    <property type="project" value="UniProtKB-KW"/>
</dbReference>
<comment type="caution">
    <text evidence="4">The sequence shown here is derived from an EMBL/GenBank/DDBJ whole genome shotgun (WGS) entry which is preliminary data.</text>
</comment>
<dbReference type="CDD" id="cd02440">
    <property type="entry name" value="AdoMet_MTases"/>
    <property type="match status" value="1"/>
</dbReference>
<sequence>MITIDYAKARETMVEQQVRPWDVLDPRVLDVLATVPREAFVADAHRNLAYTDISLPLAHGQFMMKPVLEGRTLQSLAVDPTDDVLEIGAGSGYLTACLGRLAREVVSLEIHADLAATARARLAAQNVLNAQVIQADALNYSTDRRFNAICVTGAVYQIPQQWLQWLQPGGRLFVMRGRSPAMEGIVVTASAERNEVNASRIQSLFETDLPYLEGAAPAPAFEF</sequence>
<accession>A0A120AGH9</accession>
<name>A0A120AGH9_9GAMM</name>
<dbReference type="Proteomes" id="UP000023435">
    <property type="component" value="Unassembled WGS sequence"/>
</dbReference>
<dbReference type="InterPro" id="IPR000682">
    <property type="entry name" value="PCMT"/>
</dbReference>
<evidence type="ECO:0000256" key="1">
    <source>
        <dbReference type="ARBA" id="ARBA00005369"/>
    </source>
</evidence>